<evidence type="ECO:0000313" key="5">
    <source>
        <dbReference type="Proteomes" id="UP000730482"/>
    </source>
</evidence>
<dbReference type="PRINTS" id="PR00455">
    <property type="entry name" value="HTHTETR"/>
</dbReference>
<dbReference type="PANTHER" id="PTHR30055">
    <property type="entry name" value="HTH-TYPE TRANSCRIPTIONAL REGULATOR RUTR"/>
    <property type="match status" value="1"/>
</dbReference>
<dbReference type="InterPro" id="IPR023772">
    <property type="entry name" value="DNA-bd_HTH_TetR-type_CS"/>
</dbReference>
<dbReference type="InterPro" id="IPR050109">
    <property type="entry name" value="HTH-type_TetR-like_transc_reg"/>
</dbReference>
<evidence type="ECO:0000259" key="3">
    <source>
        <dbReference type="PROSITE" id="PS50977"/>
    </source>
</evidence>
<dbReference type="SUPFAM" id="SSF46689">
    <property type="entry name" value="Homeodomain-like"/>
    <property type="match status" value="1"/>
</dbReference>
<evidence type="ECO:0000313" key="4">
    <source>
        <dbReference type="EMBL" id="MBS2546311.1"/>
    </source>
</evidence>
<feature type="DNA-binding region" description="H-T-H motif" evidence="2">
    <location>
        <begin position="46"/>
        <end position="65"/>
    </location>
</feature>
<dbReference type="PANTHER" id="PTHR30055:SF209">
    <property type="entry name" value="POSSIBLE TRANSCRIPTIONAL REGULATORY PROTEIN (PROBABLY TETR-FAMILY)"/>
    <property type="match status" value="1"/>
</dbReference>
<feature type="domain" description="HTH tetR-type" evidence="3">
    <location>
        <begin position="23"/>
        <end position="83"/>
    </location>
</feature>
<dbReference type="Gene3D" id="1.10.357.10">
    <property type="entry name" value="Tetracycline Repressor, domain 2"/>
    <property type="match status" value="1"/>
</dbReference>
<sequence>MPESPPPALPLLDAPPRERADAARNRALVLQAAWRLYTHGGVEALTTDAVAQEAGVGKGTVYRRFRDKSGLVAALLDDKEKELQLAMISGPAPLGPEPLGQATLAPATTTATATAPSTAVAAATHTERRVAFVHAYLDYLQAHLDLLLAAETAAPGARYRLGVYQFWKTHLTMLFTEDPDSEFRAYTVLALLDAGLVSHLLADGWGWDRVRAGVEREARR</sequence>
<dbReference type="Proteomes" id="UP000730482">
    <property type="component" value="Unassembled WGS sequence"/>
</dbReference>
<organism evidence="4 5">
    <name type="scientific">Catenulispora pinistramenti</name>
    <dbReference type="NCBI Taxonomy" id="2705254"/>
    <lineage>
        <taxon>Bacteria</taxon>
        <taxon>Bacillati</taxon>
        <taxon>Actinomycetota</taxon>
        <taxon>Actinomycetes</taxon>
        <taxon>Catenulisporales</taxon>
        <taxon>Catenulisporaceae</taxon>
        <taxon>Catenulispora</taxon>
    </lineage>
</organism>
<evidence type="ECO:0000256" key="1">
    <source>
        <dbReference type="ARBA" id="ARBA00023125"/>
    </source>
</evidence>
<protein>
    <submittedName>
        <fullName evidence="4">TetR/AcrR family transcriptional regulator</fullName>
    </submittedName>
</protein>
<dbReference type="Pfam" id="PF00440">
    <property type="entry name" value="TetR_N"/>
    <property type="match status" value="1"/>
</dbReference>
<gene>
    <name evidence="4" type="ORF">KGQ19_05475</name>
</gene>
<dbReference type="RefSeq" id="WP_212007960.1">
    <property type="nucleotide sequence ID" value="NZ_JAAFYZ010000011.1"/>
</dbReference>
<dbReference type="InterPro" id="IPR009057">
    <property type="entry name" value="Homeodomain-like_sf"/>
</dbReference>
<keyword evidence="1 2" id="KW-0238">DNA-binding</keyword>
<proteinExistence type="predicted"/>
<accession>A0ABS5KKD0</accession>
<evidence type="ECO:0000256" key="2">
    <source>
        <dbReference type="PROSITE-ProRule" id="PRU00335"/>
    </source>
</evidence>
<dbReference type="EMBL" id="JAAFYZ010000011">
    <property type="protein sequence ID" value="MBS2546311.1"/>
    <property type="molecule type" value="Genomic_DNA"/>
</dbReference>
<reference evidence="4 5" key="1">
    <citation type="submission" date="2020-02" db="EMBL/GenBank/DDBJ databases">
        <title>Acidophilic actinobacteria isolated from forest soil.</title>
        <authorList>
            <person name="Golinska P."/>
        </authorList>
    </citation>
    <scope>NUCLEOTIDE SEQUENCE [LARGE SCALE GENOMIC DNA]</scope>
    <source>
        <strain evidence="4 5">NL8</strain>
    </source>
</reference>
<name>A0ABS5KKD0_9ACTN</name>
<dbReference type="InterPro" id="IPR001647">
    <property type="entry name" value="HTH_TetR"/>
</dbReference>
<dbReference type="PROSITE" id="PS01081">
    <property type="entry name" value="HTH_TETR_1"/>
    <property type="match status" value="1"/>
</dbReference>
<comment type="caution">
    <text evidence="4">The sequence shown here is derived from an EMBL/GenBank/DDBJ whole genome shotgun (WGS) entry which is preliminary data.</text>
</comment>
<keyword evidence="5" id="KW-1185">Reference proteome</keyword>
<dbReference type="PROSITE" id="PS50977">
    <property type="entry name" value="HTH_TETR_2"/>
    <property type="match status" value="1"/>
</dbReference>